<name>A0A6J2KEQ6_BOMMA</name>
<protein>
    <submittedName>
        <fullName evidence="4">Uncharacterized protein LOC114250700</fullName>
    </submittedName>
</protein>
<gene>
    <name evidence="4" type="primary">LOC114250700</name>
</gene>
<organism evidence="3 4">
    <name type="scientific">Bombyx mandarina</name>
    <name type="common">Wild silk moth</name>
    <name type="synonym">Wild silkworm</name>
    <dbReference type="NCBI Taxonomy" id="7092"/>
    <lineage>
        <taxon>Eukaryota</taxon>
        <taxon>Metazoa</taxon>
        <taxon>Ecdysozoa</taxon>
        <taxon>Arthropoda</taxon>
        <taxon>Hexapoda</taxon>
        <taxon>Insecta</taxon>
        <taxon>Pterygota</taxon>
        <taxon>Neoptera</taxon>
        <taxon>Endopterygota</taxon>
        <taxon>Lepidoptera</taxon>
        <taxon>Glossata</taxon>
        <taxon>Ditrysia</taxon>
        <taxon>Bombycoidea</taxon>
        <taxon>Bombycidae</taxon>
        <taxon>Bombycinae</taxon>
        <taxon>Bombyx</taxon>
    </lineage>
</organism>
<dbReference type="GO" id="GO:0071897">
    <property type="term" value="P:DNA biosynthetic process"/>
    <property type="evidence" value="ECO:0007669"/>
    <property type="project" value="UniProtKB-ARBA"/>
</dbReference>
<dbReference type="PANTHER" id="PTHR47331:SF4">
    <property type="entry name" value="PEPTIDASE S1 DOMAIN-CONTAINING PROTEIN"/>
    <property type="match status" value="1"/>
</dbReference>
<reference evidence="4" key="1">
    <citation type="submission" date="2025-08" db="UniProtKB">
        <authorList>
            <consortium name="RefSeq"/>
        </authorList>
    </citation>
    <scope>IDENTIFICATION</scope>
    <source>
        <tissue evidence="4">Silk gland</tissue>
    </source>
</reference>
<dbReference type="AlphaFoldDB" id="A0A6J2KEQ6"/>
<dbReference type="InterPro" id="IPR043502">
    <property type="entry name" value="DNA/RNA_pol_sf"/>
</dbReference>
<accession>A0A6J2KEQ6</accession>
<evidence type="ECO:0000313" key="3">
    <source>
        <dbReference type="Proteomes" id="UP000504629"/>
    </source>
</evidence>
<feature type="signal peptide" evidence="1">
    <location>
        <begin position="1"/>
        <end position="24"/>
    </location>
</feature>
<dbReference type="PANTHER" id="PTHR47331">
    <property type="entry name" value="PHD-TYPE DOMAIN-CONTAINING PROTEIN"/>
    <property type="match status" value="1"/>
</dbReference>
<sequence>MSITPKLPGLKILVFVRVLEMVQATSIMKKKGGLSIVKLCCTLCSSSNLSIACIGHTKSKCCIVSDCAGSQMHDGLSLHLKRLRYSENPPCPVMICVVRQHTYVLAADVEQMYRQISVHPDDRYLQRIIWRDDPAAPVQACELNTVTYGTASAPYLATRCLRQLGLEYSNERVSEVILHDFFVDDLLTGGDDLSEVQDLRQKVSAVLASAQMVLRKWKSNESTLMSEPHLSKSSLDLNVGTTESSKTLGLRWHPQSDLLYFPICLSDHTCYTKRDMLSLISQIFDPLGLLAPIVIVLKMLLQKLWLHKLSWYEQLSPEIKMLWVDVIRDLPLLNKIKIPRHVLCKSHKFIEFHVMTDASENPYGACLYARSVDQSDEVTVRLLMAKSRVAPLKPTTIPRLELCAAVVGTRLYEKEMSSLRVQATRTYFWTDSTIVLCWLKMMPNKLQTFVRNRIAEIQDKTASCEWRHVPIAQNPTDHLSRGVTATVLSDLDQCWSDPAFLKESPSSWPGNMYQHAQKDALPEIKSSVSLHSHTNQN</sequence>
<dbReference type="KEGG" id="bman:114250700"/>
<dbReference type="InterPro" id="IPR000477">
    <property type="entry name" value="RT_dom"/>
</dbReference>
<proteinExistence type="predicted"/>
<dbReference type="RefSeq" id="XP_028040480.1">
    <property type="nucleotide sequence ID" value="XM_028184679.1"/>
</dbReference>
<dbReference type="OrthoDB" id="8194935at2759"/>
<feature type="domain" description="Reverse transcriptase" evidence="2">
    <location>
        <begin position="99"/>
        <end position="245"/>
    </location>
</feature>
<dbReference type="Pfam" id="PF00078">
    <property type="entry name" value="RVT_1"/>
    <property type="match status" value="1"/>
</dbReference>
<evidence type="ECO:0000259" key="2">
    <source>
        <dbReference type="Pfam" id="PF00078"/>
    </source>
</evidence>
<dbReference type="SUPFAM" id="SSF56672">
    <property type="entry name" value="DNA/RNA polymerases"/>
    <property type="match status" value="1"/>
</dbReference>
<dbReference type="GeneID" id="114250700"/>
<dbReference type="Proteomes" id="UP000504629">
    <property type="component" value="Unplaced"/>
</dbReference>
<keyword evidence="1" id="KW-0732">Signal</keyword>
<evidence type="ECO:0000313" key="4">
    <source>
        <dbReference type="RefSeq" id="XP_028040480.1"/>
    </source>
</evidence>
<keyword evidence="3" id="KW-1185">Reference proteome</keyword>
<dbReference type="InterPro" id="IPR008042">
    <property type="entry name" value="Retrotrans_Pao"/>
</dbReference>
<evidence type="ECO:0000256" key="1">
    <source>
        <dbReference type="SAM" id="SignalP"/>
    </source>
</evidence>
<dbReference type="Pfam" id="PF05380">
    <property type="entry name" value="Peptidase_A17"/>
    <property type="match status" value="1"/>
</dbReference>
<feature type="chain" id="PRO_5026972961" evidence="1">
    <location>
        <begin position="25"/>
        <end position="537"/>
    </location>
</feature>